<protein>
    <submittedName>
        <fullName evidence="1">Uncharacterized protein</fullName>
    </submittedName>
</protein>
<proteinExistence type="predicted"/>
<sequence>MLFNPRTGQAHNGLDRPCASPKQSQNCNLNHLPNLPHEHTPASSFLHPRWQSYADSKLRLVYWARKFVATVDGRSRHPEQRAWPQPIQDLHDLIEGTAELRMLASAMFDEIPNKEPYLSDPNGNRQIRDYKHMLDLFAYVMTEVAPKWSMTEFNSSMVGFPFNAVLDWPMATPSGYAFFLKTEVNAKIKVILDTWRDDVLATSKSQYVLTSGPGGWLSQEALAALEADTNIVGQRPLRFDQLFECDTTRKHWGFKSWDDFFVRKFRDMDNIRPIGFPDDPRWIANSCESSPYALQTNVKEYDTFWLKGQPYSVAEMLNHHPNARHFAGGTVYQAFLSATSYHRWHSPVAGKVVHAGVINGTYFSAPTITGFTSPDSPDPISACGAQGYITHVATRAVFFIQAEDPIGLVCVVFVGMADVSTCEISEKFLDSQGQEVAKGEELGMFHQWRFNSLCSLSKGVEVGVGHRCITWRVPEEHPSPQRAGLCI</sequence>
<comment type="caution">
    <text evidence="1">The sequence shown here is derived from an EMBL/GenBank/DDBJ whole genome shotgun (WGS) entry which is preliminary data.</text>
</comment>
<evidence type="ECO:0000313" key="2">
    <source>
        <dbReference type="Proteomes" id="UP001148629"/>
    </source>
</evidence>
<dbReference type="EMBL" id="JANRMS010000835">
    <property type="protein sequence ID" value="KAJ3533802.1"/>
    <property type="molecule type" value="Genomic_DNA"/>
</dbReference>
<evidence type="ECO:0000313" key="1">
    <source>
        <dbReference type="EMBL" id="KAJ3533802.1"/>
    </source>
</evidence>
<dbReference type="Proteomes" id="UP001148629">
    <property type="component" value="Unassembled WGS sequence"/>
</dbReference>
<name>A0ACC1S7S0_9HYPO</name>
<gene>
    <name evidence="1" type="ORF">NM208_g7820</name>
</gene>
<keyword evidence="2" id="KW-1185">Reference proteome</keyword>
<reference evidence="1" key="1">
    <citation type="submission" date="2022-08" db="EMBL/GenBank/DDBJ databases">
        <title>Genome Sequence of Fusarium decemcellulare.</title>
        <authorList>
            <person name="Buettner E."/>
        </authorList>
    </citation>
    <scope>NUCLEOTIDE SEQUENCE</scope>
    <source>
        <strain evidence="1">Babe19</strain>
    </source>
</reference>
<organism evidence="1 2">
    <name type="scientific">Fusarium decemcellulare</name>
    <dbReference type="NCBI Taxonomy" id="57161"/>
    <lineage>
        <taxon>Eukaryota</taxon>
        <taxon>Fungi</taxon>
        <taxon>Dikarya</taxon>
        <taxon>Ascomycota</taxon>
        <taxon>Pezizomycotina</taxon>
        <taxon>Sordariomycetes</taxon>
        <taxon>Hypocreomycetidae</taxon>
        <taxon>Hypocreales</taxon>
        <taxon>Nectriaceae</taxon>
        <taxon>Fusarium</taxon>
        <taxon>Fusarium decemcellulare species complex</taxon>
    </lineage>
</organism>
<accession>A0ACC1S7S0</accession>